<dbReference type="GO" id="GO:0005525">
    <property type="term" value="F:GTP binding"/>
    <property type="evidence" value="ECO:0007669"/>
    <property type="project" value="InterPro"/>
</dbReference>
<protein>
    <recommendedName>
        <fullName evidence="2">G domain-containing protein</fullName>
    </recommendedName>
</protein>
<feature type="domain" description="G" evidence="2">
    <location>
        <begin position="17"/>
        <end position="73"/>
    </location>
</feature>
<evidence type="ECO:0000256" key="1">
    <source>
        <dbReference type="SAM" id="MobiDB-lite"/>
    </source>
</evidence>
<dbReference type="EMBL" id="QGMI01000700">
    <property type="protein sequence ID" value="TVY37542.1"/>
    <property type="molecule type" value="Genomic_DNA"/>
</dbReference>
<evidence type="ECO:0000259" key="2">
    <source>
        <dbReference type="Pfam" id="PF01926"/>
    </source>
</evidence>
<dbReference type="Pfam" id="PF01926">
    <property type="entry name" value="MMR_HSR1"/>
    <property type="match status" value="1"/>
</dbReference>
<dbReference type="Gene3D" id="3.40.50.300">
    <property type="entry name" value="P-loop containing nucleotide triphosphate hydrolases"/>
    <property type="match status" value="1"/>
</dbReference>
<gene>
    <name evidence="3" type="ORF">LOCC1_G006224</name>
</gene>
<dbReference type="AlphaFoldDB" id="A0A8H8RML2"/>
<dbReference type="InterPro" id="IPR006073">
    <property type="entry name" value="GTP-bd"/>
</dbReference>
<evidence type="ECO:0000313" key="4">
    <source>
        <dbReference type="Proteomes" id="UP000443090"/>
    </source>
</evidence>
<dbReference type="Proteomes" id="UP000443090">
    <property type="component" value="Unassembled WGS sequence"/>
</dbReference>
<sequence>MEDLAHSQDLSPDDIIIAVMGITGSGKSTFISRCTGNDSAVGHSMQSCTRKVSYATIKHNGRTIRLIDTPGFDDSDVDDSVVLKEISYWLLMAYSQSPPMLLSGVIYLHPITNVRMKGTDKSNLAMFQALCGKESMSCVVMATTMWGKIEASTGDKRQANLSEKYWNGLVNAGTLVTKHTDTKNSALGIIDQIIEQKKHITLKLQHDLASGKKLQDTDAGQELSRKLNEEREAAEKRLAETAAELDDAQKRSDAEDAKEILEIQAQYQKEIQAKQLELERMRLDMQTLFKQKQEQLQRERQNLEEQGRSEEDSISKLSEQLSTMKTNQQKTAATPAKYEDVNSSNVNDMIKTQIQEHQLQMQLEREKHKREMEDTKRYNEMLEVAKVGTDWGKKGALIGAGGAVIAAGSLAADVCCVM</sequence>
<reference evidence="3 4" key="1">
    <citation type="submission" date="2018-05" db="EMBL/GenBank/DDBJ databases">
        <title>Genome sequencing and assembly of the regulated plant pathogen Lachnellula willkommii and related sister species for the development of diagnostic species identification markers.</title>
        <authorList>
            <person name="Giroux E."/>
            <person name="Bilodeau G."/>
        </authorList>
    </citation>
    <scope>NUCLEOTIDE SEQUENCE [LARGE SCALE GENOMIC DNA]</scope>
    <source>
        <strain evidence="3 4">CBS 160.35</strain>
    </source>
</reference>
<evidence type="ECO:0000313" key="3">
    <source>
        <dbReference type="EMBL" id="TVY37542.1"/>
    </source>
</evidence>
<accession>A0A8H8RML2</accession>
<dbReference type="OrthoDB" id="8954335at2759"/>
<comment type="caution">
    <text evidence="3">The sequence shown here is derived from an EMBL/GenBank/DDBJ whole genome shotgun (WGS) entry which is preliminary data.</text>
</comment>
<organism evidence="3 4">
    <name type="scientific">Lachnellula occidentalis</name>
    <dbReference type="NCBI Taxonomy" id="215460"/>
    <lineage>
        <taxon>Eukaryota</taxon>
        <taxon>Fungi</taxon>
        <taxon>Dikarya</taxon>
        <taxon>Ascomycota</taxon>
        <taxon>Pezizomycotina</taxon>
        <taxon>Leotiomycetes</taxon>
        <taxon>Helotiales</taxon>
        <taxon>Lachnaceae</taxon>
        <taxon>Lachnellula</taxon>
    </lineage>
</organism>
<name>A0A8H8RML2_9HELO</name>
<feature type="region of interest" description="Disordered" evidence="1">
    <location>
        <begin position="294"/>
        <end position="315"/>
    </location>
</feature>
<dbReference type="SUPFAM" id="SSF52540">
    <property type="entry name" value="P-loop containing nucleoside triphosphate hydrolases"/>
    <property type="match status" value="1"/>
</dbReference>
<dbReference type="InterPro" id="IPR027417">
    <property type="entry name" value="P-loop_NTPase"/>
</dbReference>
<feature type="compositionally biased region" description="Basic and acidic residues" evidence="1">
    <location>
        <begin position="294"/>
        <end position="314"/>
    </location>
</feature>
<proteinExistence type="predicted"/>
<keyword evidence="4" id="KW-1185">Reference proteome</keyword>